<dbReference type="PANTHER" id="PTHR28266">
    <property type="entry name" value="54S RIBOSOMAL PROTEIN L20, MITOCHONDRIAL"/>
    <property type="match status" value="1"/>
</dbReference>
<dbReference type="InterPro" id="IPR024388">
    <property type="entry name" value="Ribosomal_mL58"/>
</dbReference>
<dbReference type="GO" id="GO:0003735">
    <property type="term" value="F:structural constituent of ribosome"/>
    <property type="evidence" value="ECO:0007669"/>
    <property type="project" value="TreeGrafter"/>
</dbReference>
<proteinExistence type="predicted"/>
<accession>A0AAN6GS87</accession>
<evidence type="ECO:0000256" key="1">
    <source>
        <dbReference type="SAM" id="MobiDB-lite"/>
    </source>
</evidence>
<protein>
    <submittedName>
        <fullName evidence="2">Uncharacterized protein</fullName>
    </submittedName>
</protein>
<comment type="caution">
    <text evidence="2">The sequence shown here is derived from an EMBL/GenBank/DDBJ whole genome shotgun (WGS) entry which is preliminary data.</text>
</comment>
<feature type="region of interest" description="Disordered" evidence="1">
    <location>
        <begin position="93"/>
        <end position="147"/>
    </location>
</feature>
<name>A0AAN6GS87_9BASI</name>
<evidence type="ECO:0000313" key="2">
    <source>
        <dbReference type="EMBL" id="KAK0554054.1"/>
    </source>
</evidence>
<organism evidence="2 3">
    <name type="scientific">Tilletia horrida</name>
    <dbReference type="NCBI Taxonomy" id="155126"/>
    <lineage>
        <taxon>Eukaryota</taxon>
        <taxon>Fungi</taxon>
        <taxon>Dikarya</taxon>
        <taxon>Basidiomycota</taxon>
        <taxon>Ustilaginomycotina</taxon>
        <taxon>Exobasidiomycetes</taxon>
        <taxon>Tilletiales</taxon>
        <taxon>Tilletiaceae</taxon>
        <taxon>Tilletia</taxon>
    </lineage>
</organism>
<dbReference type="Proteomes" id="UP001176517">
    <property type="component" value="Unassembled WGS sequence"/>
</dbReference>
<feature type="compositionally biased region" description="Low complexity" evidence="1">
    <location>
        <begin position="93"/>
        <end position="110"/>
    </location>
</feature>
<gene>
    <name evidence="2" type="ORF">OC846_002275</name>
</gene>
<keyword evidence="3" id="KW-1185">Reference proteome</keyword>
<dbReference type="EMBL" id="JAPDMZ010000042">
    <property type="protein sequence ID" value="KAK0554054.1"/>
    <property type="molecule type" value="Genomic_DNA"/>
</dbReference>
<evidence type="ECO:0000313" key="3">
    <source>
        <dbReference type="Proteomes" id="UP001176517"/>
    </source>
</evidence>
<reference evidence="2" key="1">
    <citation type="journal article" date="2023" name="PhytoFront">
        <title>Draft Genome Resources of Seven Strains of Tilletia horrida, Causal Agent of Kernel Smut of Rice.</title>
        <authorList>
            <person name="Khanal S."/>
            <person name="Antony Babu S."/>
            <person name="Zhou X.G."/>
        </authorList>
    </citation>
    <scope>NUCLEOTIDE SEQUENCE</scope>
    <source>
        <strain evidence="2">TX6</strain>
    </source>
</reference>
<dbReference type="AlphaFoldDB" id="A0AAN6GS87"/>
<dbReference type="PANTHER" id="PTHR28266:SF1">
    <property type="entry name" value="LARGE RIBOSOMAL SUBUNIT PROTEIN ML58"/>
    <property type="match status" value="1"/>
</dbReference>
<dbReference type="Pfam" id="PF12824">
    <property type="entry name" value="MRP-L20"/>
    <property type="match status" value="1"/>
</dbReference>
<sequence>MASYSTSSALARASAPCLCQGTSSARAVLSLYRVAPQSQRSFSHAATLGRNLPARRPLDPLDTAPNAVRHRLTSGETFIVRPAPSAVTTRISADPAPAADGQDASARAQSLFPGFAGPSRSTSNGAPLPPLLKPKASPSRTSKTVLSADQISELRELRLSTAASSEPGSDSSVRALADKFGVSPTFVRIVAPLPSDLRRTKLAEQESRVGREFWGFRKRLARFERRVRKELW</sequence>
<dbReference type="GO" id="GO:0005762">
    <property type="term" value="C:mitochondrial large ribosomal subunit"/>
    <property type="evidence" value="ECO:0007669"/>
    <property type="project" value="TreeGrafter"/>
</dbReference>